<dbReference type="OrthoDB" id="10572540at2759"/>
<sequence>MVNNAIAVLENSNKYEKYIQYLRMILSKSQSIQTRQIQQLSKDNVQGLQDAKNSIENYITESLQSSIKILEDEIVVLNGYNQNGIKTKDDLIYQQEVRYLNSLNAENEKLKNYLIKKRDQYVKLNIKIFIDDNLIQNQNINFNDSEFDTNEMIEKLEKFIMNQYINFEILSRKEAFNAFNSSSDGWQLINDIQIFRKEKVRLENHLKEKFKEQIELNQSTLKESMENSMMKQIKSKMN</sequence>
<gene>
    <name evidence="1" type="ORF">F8M41_004767</name>
</gene>
<reference evidence="1 2" key="1">
    <citation type="journal article" date="2019" name="Environ. Microbiol.">
        <title>At the nexus of three kingdoms: the genome of the mycorrhizal fungus Gigaspora margarita provides insights into plant, endobacterial and fungal interactions.</title>
        <authorList>
            <person name="Venice F."/>
            <person name="Ghignone S."/>
            <person name="Salvioli di Fossalunga A."/>
            <person name="Amselem J."/>
            <person name="Novero M."/>
            <person name="Xianan X."/>
            <person name="Sedzielewska Toro K."/>
            <person name="Morin E."/>
            <person name="Lipzen A."/>
            <person name="Grigoriev I.V."/>
            <person name="Henrissat B."/>
            <person name="Martin F.M."/>
            <person name="Bonfante P."/>
        </authorList>
    </citation>
    <scope>NUCLEOTIDE SEQUENCE [LARGE SCALE GENOMIC DNA]</scope>
    <source>
        <strain evidence="1 2">BEG34</strain>
    </source>
</reference>
<dbReference type="Proteomes" id="UP000439903">
    <property type="component" value="Unassembled WGS sequence"/>
</dbReference>
<name>A0A8H3X981_GIGMA</name>
<evidence type="ECO:0000313" key="2">
    <source>
        <dbReference type="Proteomes" id="UP000439903"/>
    </source>
</evidence>
<proteinExistence type="predicted"/>
<accession>A0A8H3X981</accession>
<dbReference type="AlphaFoldDB" id="A0A8H3X981"/>
<comment type="caution">
    <text evidence="1">The sequence shown here is derived from an EMBL/GenBank/DDBJ whole genome shotgun (WGS) entry which is preliminary data.</text>
</comment>
<keyword evidence="2" id="KW-1185">Reference proteome</keyword>
<protein>
    <submittedName>
        <fullName evidence="1">Uncharacterized protein</fullName>
    </submittedName>
</protein>
<dbReference type="EMBL" id="WTPW01001440">
    <property type="protein sequence ID" value="KAF0435645.1"/>
    <property type="molecule type" value="Genomic_DNA"/>
</dbReference>
<organism evidence="1 2">
    <name type="scientific">Gigaspora margarita</name>
    <dbReference type="NCBI Taxonomy" id="4874"/>
    <lineage>
        <taxon>Eukaryota</taxon>
        <taxon>Fungi</taxon>
        <taxon>Fungi incertae sedis</taxon>
        <taxon>Mucoromycota</taxon>
        <taxon>Glomeromycotina</taxon>
        <taxon>Glomeromycetes</taxon>
        <taxon>Diversisporales</taxon>
        <taxon>Gigasporaceae</taxon>
        <taxon>Gigaspora</taxon>
    </lineage>
</organism>
<evidence type="ECO:0000313" key="1">
    <source>
        <dbReference type="EMBL" id="KAF0435645.1"/>
    </source>
</evidence>